<name>A0A1M5BSQ1_9BACT</name>
<dbReference type="GO" id="GO:0016787">
    <property type="term" value="F:hydrolase activity"/>
    <property type="evidence" value="ECO:0007669"/>
    <property type="project" value="InterPro"/>
</dbReference>
<dbReference type="RefSeq" id="WP_073038903.1">
    <property type="nucleotide sequence ID" value="NZ_FQVB01000018.1"/>
</dbReference>
<dbReference type="NCBIfam" id="TIGR00277">
    <property type="entry name" value="HDIG"/>
    <property type="match status" value="1"/>
</dbReference>
<sequence length="238" mass="26540">MRCPGQDSRFWRPGAIFEAKCPECGQPVEFFKDESSRKCPACGHKFVNPKMDFGCAAYCKFAEQCLGDLPPELLAERESLLKDRVALEMKKHFGRDFKRIAHASKVARYAEKLAFELGADPAVVLSAAYLHDVGLRDASPADHAREGARIAREILTNLGAREELIEEVCAIIEHHHEPPLDASLNFRCVFDADTLVNLEAARESTPDAGRSLPQEMEGSFLTDAGKELARKVLIHKEY</sequence>
<dbReference type="Gene3D" id="1.10.3210.10">
    <property type="entry name" value="Hypothetical protein af1432"/>
    <property type="match status" value="1"/>
</dbReference>
<dbReference type="OrthoDB" id="155250at2"/>
<accession>A0A1M5BSQ1</accession>
<reference evidence="3" key="1">
    <citation type="submission" date="2016-11" db="EMBL/GenBank/DDBJ databases">
        <authorList>
            <person name="Varghese N."/>
            <person name="Submissions S."/>
        </authorList>
    </citation>
    <scope>NUCLEOTIDE SEQUENCE [LARGE SCALE GENOMIC DNA]</scope>
    <source>
        <strain evidence="3">DSM 9756</strain>
    </source>
</reference>
<dbReference type="Proteomes" id="UP000184076">
    <property type="component" value="Unassembled WGS sequence"/>
</dbReference>
<evidence type="ECO:0000259" key="1">
    <source>
        <dbReference type="PROSITE" id="PS51831"/>
    </source>
</evidence>
<dbReference type="CDD" id="cd00077">
    <property type="entry name" value="HDc"/>
    <property type="match status" value="1"/>
</dbReference>
<dbReference type="InterPro" id="IPR003607">
    <property type="entry name" value="HD/PDEase_dom"/>
</dbReference>
<dbReference type="SMART" id="SM00471">
    <property type="entry name" value="HDc"/>
    <property type="match status" value="1"/>
</dbReference>
<organism evidence="2 3">
    <name type="scientific">Desulfacinum infernum DSM 9756</name>
    <dbReference type="NCBI Taxonomy" id="1121391"/>
    <lineage>
        <taxon>Bacteria</taxon>
        <taxon>Pseudomonadati</taxon>
        <taxon>Thermodesulfobacteriota</taxon>
        <taxon>Syntrophobacteria</taxon>
        <taxon>Syntrophobacterales</taxon>
        <taxon>Syntrophobacteraceae</taxon>
        <taxon>Desulfacinum</taxon>
    </lineage>
</organism>
<feature type="domain" description="HD" evidence="1">
    <location>
        <begin position="99"/>
        <end position="198"/>
    </location>
</feature>
<dbReference type="SUPFAM" id="SSF109604">
    <property type="entry name" value="HD-domain/PDEase-like"/>
    <property type="match status" value="1"/>
</dbReference>
<evidence type="ECO:0000313" key="2">
    <source>
        <dbReference type="EMBL" id="SHF45297.1"/>
    </source>
</evidence>
<proteinExistence type="predicted"/>
<dbReference type="PROSITE" id="PS51831">
    <property type="entry name" value="HD"/>
    <property type="match status" value="1"/>
</dbReference>
<dbReference type="InterPro" id="IPR006675">
    <property type="entry name" value="HDIG_dom"/>
</dbReference>
<dbReference type="STRING" id="1121391.SAMN02745206_02002"/>
<dbReference type="EMBL" id="FQVB01000018">
    <property type="protein sequence ID" value="SHF45297.1"/>
    <property type="molecule type" value="Genomic_DNA"/>
</dbReference>
<protein>
    <submittedName>
        <fullName evidence="2">HDIG domain-containing protein</fullName>
    </submittedName>
</protein>
<dbReference type="AlphaFoldDB" id="A0A1M5BSQ1"/>
<dbReference type="Pfam" id="PF01966">
    <property type="entry name" value="HD"/>
    <property type="match status" value="1"/>
</dbReference>
<dbReference type="InterPro" id="IPR006674">
    <property type="entry name" value="HD_domain"/>
</dbReference>
<evidence type="ECO:0000313" key="3">
    <source>
        <dbReference type="Proteomes" id="UP000184076"/>
    </source>
</evidence>
<keyword evidence="3" id="KW-1185">Reference proteome</keyword>
<gene>
    <name evidence="2" type="ORF">SAMN02745206_02002</name>
</gene>
<dbReference type="GO" id="GO:0046872">
    <property type="term" value="F:metal ion binding"/>
    <property type="evidence" value="ECO:0007669"/>
    <property type="project" value="InterPro"/>
</dbReference>